<dbReference type="Gene3D" id="3.40.1010.10">
    <property type="entry name" value="Cobalt-precorrin-4 Transmethylase, Domain 1"/>
    <property type="match status" value="1"/>
</dbReference>
<dbReference type="InterPro" id="IPR000878">
    <property type="entry name" value="4pyrrol_Mease"/>
</dbReference>
<keyword evidence="10" id="KW-0732">Signal</keyword>
<evidence type="ECO:0000256" key="9">
    <source>
        <dbReference type="ARBA" id="ARBA00055636"/>
    </source>
</evidence>
<sequence length="358" mass="38588">MTIPRTNSRGQWLLALTTLCCVCFESSVGFLTSNSLSSRTSIDKIFLFVENGTGGQGGDIANGLKNYSKEVIESSKSNEWGIPSTDTLDPLAASPQEKLENGGRVTLVGSGPGDPELLTLKAYNILQDPDAVVIADRLVSQEILDLVKGEIKVARKLPGCAENAQAEIYWWTYQGLASGQHVVRLKIGDPFVFGRGGEEVLQFRKFGVESKIVPGVSAAFSAPLLANIPVTHRGFSNQVVMCTGYGREGSSPDLIQYHEEQTIVFLMAVGRLRVLCERLISLAGYPKETPVGIIERAGCPNQRTVIGDMQTIADIAEKHKIQAPSTIVVGKVVNVLLEKDESGMVTQGLLRNATAISV</sequence>
<dbReference type="InterPro" id="IPR014776">
    <property type="entry name" value="4pyrrole_Mease_sub2"/>
</dbReference>
<dbReference type="Pfam" id="PF00590">
    <property type="entry name" value="TP_methylase"/>
    <property type="match status" value="1"/>
</dbReference>
<proteinExistence type="inferred from homology"/>
<feature type="domain" description="Tetrapyrrole methylase" evidence="11">
    <location>
        <begin position="104"/>
        <end position="312"/>
    </location>
</feature>
<keyword evidence="7" id="KW-0486">Methionine biosynthesis</keyword>
<dbReference type="InterPro" id="IPR050161">
    <property type="entry name" value="Siro_Cobalamin_biosynth"/>
</dbReference>
<name>A0A448ZP31_9STRA</name>
<evidence type="ECO:0000313" key="13">
    <source>
        <dbReference type="Proteomes" id="UP000291116"/>
    </source>
</evidence>
<keyword evidence="4" id="KW-0028">Amino-acid biosynthesis</keyword>
<dbReference type="FunFam" id="3.40.1010.10:FF:000006">
    <property type="entry name" value="Siroheme synthase, putative"/>
    <property type="match status" value="1"/>
</dbReference>
<dbReference type="PANTHER" id="PTHR45790">
    <property type="entry name" value="SIROHEME SYNTHASE-RELATED"/>
    <property type="match status" value="1"/>
</dbReference>
<keyword evidence="6" id="KW-0949">S-adenosyl-L-methionine</keyword>
<comment type="function">
    <text evidence="9">Siroheme synthase involved in methionine biosynthesis.</text>
</comment>
<feature type="chain" id="PRO_5019372784" description="uroporphyrinogen-III C-methyltransferase" evidence="10">
    <location>
        <begin position="30"/>
        <end position="358"/>
    </location>
</feature>
<dbReference type="GO" id="GO:0009086">
    <property type="term" value="P:methionine biosynthetic process"/>
    <property type="evidence" value="ECO:0007669"/>
    <property type="project" value="UniProtKB-KW"/>
</dbReference>
<evidence type="ECO:0000256" key="4">
    <source>
        <dbReference type="ARBA" id="ARBA00022605"/>
    </source>
</evidence>
<evidence type="ECO:0000256" key="10">
    <source>
        <dbReference type="SAM" id="SignalP"/>
    </source>
</evidence>
<dbReference type="GO" id="GO:0004851">
    <property type="term" value="F:uroporphyrin-III C-methyltransferase activity"/>
    <property type="evidence" value="ECO:0007669"/>
    <property type="project" value="UniProtKB-EC"/>
</dbReference>
<dbReference type="FunFam" id="3.30.950.10:FF:000005">
    <property type="entry name" value="Uroporphyrin-III c-methyltransferase, putative"/>
    <property type="match status" value="1"/>
</dbReference>
<evidence type="ECO:0000256" key="6">
    <source>
        <dbReference type="ARBA" id="ARBA00022691"/>
    </source>
</evidence>
<dbReference type="InterPro" id="IPR035996">
    <property type="entry name" value="4pyrrol_Methylase_sf"/>
</dbReference>
<dbReference type="InterPro" id="IPR014777">
    <property type="entry name" value="4pyrrole_Mease_sub1"/>
</dbReference>
<gene>
    <name evidence="12" type="ORF">PSNMU_V1.4_AUG-EV-PASAV3_0108490</name>
</gene>
<comment type="catalytic activity">
    <reaction evidence="8">
        <text>uroporphyrinogen III + 2 S-adenosyl-L-methionine = precorrin-2 + 2 S-adenosyl-L-homocysteine + H(+)</text>
        <dbReference type="Rhea" id="RHEA:32459"/>
        <dbReference type="ChEBI" id="CHEBI:15378"/>
        <dbReference type="ChEBI" id="CHEBI:57308"/>
        <dbReference type="ChEBI" id="CHEBI:57856"/>
        <dbReference type="ChEBI" id="CHEBI:58827"/>
        <dbReference type="ChEBI" id="CHEBI:59789"/>
        <dbReference type="EC" id="2.1.1.107"/>
    </reaction>
</comment>
<evidence type="ECO:0000256" key="3">
    <source>
        <dbReference type="ARBA" id="ARBA00022603"/>
    </source>
</evidence>
<dbReference type="Proteomes" id="UP000291116">
    <property type="component" value="Unassembled WGS sequence"/>
</dbReference>
<dbReference type="InterPro" id="IPR003043">
    <property type="entry name" value="Uropor_MeTrfase_CS"/>
</dbReference>
<feature type="signal peptide" evidence="10">
    <location>
        <begin position="1"/>
        <end position="29"/>
    </location>
</feature>
<dbReference type="InterPro" id="IPR006366">
    <property type="entry name" value="CobA/CysG_C"/>
</dbReference>
<evidence type="ECO:0000256" key="7">
    <source>
        <dbReference type="ARBA" id="ARBA00023167"/>
    </source>
</evidence>
<comment type="similarity">
    <text evidence="1">Belongs to the precorrin methyltransferase family.</text>
</comment>
<dbReference type="EC" id="2.1.1.107" evidence="2"/>
<evidence type="ECO:0000313" key="12">
    <source>
        <dbReference type="EMBL" id="VEU43795.1"/>
    </source>
</evidence>
<dbReference type="GO" id="GO:0019354">
    <property type="term" value="P:siroheme biosynthetic process"/>
    <property type="evidence" value="ECO:0007669"/>
    <property type="project" value="InterPro"/>
</dbReference>
<evidence type="ECO:0000256" key="1">
    <source>
        <dbReference type="ARBA" id="ARBA00005879"/>
    </source>
</evidence>
<protein>
    <recommendedName>
        <fullName evidence="2">uroporphyrinogen-III C-methyltransferase</fullName>
        <ecNumber evidence="2">2.1.1.107</ecNumber>
    </recommendedName>
</protein>
<organism evidence="12 13">
    <name type="scientific">Pseudo-nitzschia multistriata</name>
    <dbReference type="NCBI Taxonomy" id="183589"/>
    <lineage>
        <taxon>Eukaryota</taxon>
        <taxon>Sar</taxon>
        <taxon>Stramenopiles</taxon>
        <taxon>Ochrophyta</taxon>
        <taxon>Bacillariophyta</taxon>
        <taxon>Bacillariophyceae</taxon>
        <taxon>Bacillariophycidae</taxon>
        <taxon>Bacillariales</taxon>
        <taxon>Bacillariaceae</taxon>
        <taxon>Pseudo-nitzschia</taxon>
    </lineage>
</organism>
<dbReference type="AlphaFoldDB" id="A0A448ZP31"/>
<dbReference type="NCBIfam" id="TIGR01469">
    <property type="entry name" value="cobA_cysG_Cterm"/>
    <property type="match status" value="1"/>
</dbReference>
<dbReference type="OrthoDB" id="508204at2759"/>
<dbReference type="SUPFAM" id="SSF53790">
    <property type="entry name" value="Tetrapyrrole methylase"/>
    <property type="match status" value="1"/>
</dbReference>
<reference evidence="12 13" key="1">
    <citation type="submission" date="2019-01" db="EMBL/GenBank/DDBJ databases">
        <authorList>
            <person name="Ferrante I. M."/>
        </authorList>
    </citation>
    <scope>NUCLEOTIDE SEQUENCE [LARGE SCALE GENOMIC DNA]</scope>
    <source>
        <strain evidence="12 13">B856</strain>
    </source>
</reference>
<dbReference type="PROSITE" id="PS00839">
    <property type="entry name" value="SUMT_1"/>
    <property type="match status" value="1"/>
</dbReference>
<dbReference type="EMBL" id="CAACVS010000587">
    <property type="protein sequence ID" value="VEU43795.1"/>
    <property type="molecule type" value="Genomic_DNA"/>
</dbReference>
<keyword evidence="13" id="KW-1185">Reference proteome</keyword>
<dbReference type="NCBIfam" id="NF004790">
    <property type="entry name" value="PRK06136.1"/>
    <property type="match status" value="1"/>
</dbReference>
<evidence type="ECO:0000256" key="8">
    <source>
        <dbReference type="ARBA" id="ARBA00052360"/>
    </source>
</evidence>
<evidence type="ECO:0000259" key="11">
    <source>
        <dbReference type="Pfam" id="PF00590"/>
    </source>
</evidence>
<dbReference type="CDD" id="cd11642">
    <property type="entry name" value="SUMT"/>
    <property type="match status" value="1"/>
</dbReference>
<dbReference type="PANTHER" id="PTHR45790:SF6">
    <property type="entry name" value="UROPORPHYRINOGEN-III C-METHYLTRANSFERASE"/>
    <property type="match status" value="1"/>
</dbReference>
<accession>A0A448ZP31</accession>
<dbReference type="GO" id="GO:0032259">
    <property type="term" value="P:methylation"/>
    <property type="evidence" value="ECO:0007669"/>
    <property type="project" value="UniProtKB-KW"/>
</dbReference>
<dbReference type="Gene3D" id="3.30.950.10">
    <property type="entry name" value="Methyltransferase, Cobalt-precorrin-4 Transmethylase, Domain 2"/>
    <property type="match status" value="1"/>
</dbReference>
<keyword evidence="3" id="KW-0489">Methyltransferase</keyword>
<evidence type="ECO:0000256" key="2">
    <source>
        <dbReference type="ARBA" id="ARBA00012162"/>
    </source>
</evidence>
<evidence type="ECO:0000256" key="5">
    <source>
        <dbReference type="ARBA" id="ARBA00022679"/>
    </source>
</evidence>
<keyword evidence="5" id="KW-0808">Transferase</keyword>